<dbReference type="Pfam" id="PF08241">
    <property type="entry name" value="Methyltransf_11"/>
    <property type="match status" value="1"/>
</dbReference>
<reference evidence="5 6" key="1">
    <citation type="journal article" date="2019" name="BMC Genomics">
        <title>New insights from Opisthorchis felineus genome: update on genomics of the epidemiologically important liver flukes.</title>
        <authorList>
            <person name="Ershov N.I."/>
            <person name="Mordvinov V.A."/>
            <person name="Prokhortchouk E.B."/>
            <person name="Pakharukova M.Y."/>
            <person name="Gunbin K.V."/>
            <person name="Ustyantsev K."/>
            <person name="Genaev M.A."/>
            <person name="Blinov A.G."/>
            <person name="Mazur A."/>
            <person name="Boulygina E."/>
            <person name="Tsygankova S."/>
            <person name="Khrameeva E."/>
            <person name="Chekanov N."/>
            <person name="Fan G."/>
            <person name="Xiao A."/>
            <person name="Zhang H."/>
            <person name="Xu X."/>
            <person name="Yang H."/>
            <person name="Solovyev V."/>
            <person name="Lee S.M."/>
            <person name="Liu X."/>
            <person name="Afonnikov D.A."/>
            <person name="Skryabin K.G."/>
        </authorList>
    </citation>
    <scope>NUCLEOTIDE SEQUENCE [LARGE SCALE GENOMIC DNA]</scope>
    <source>
        <strain evidence="5">AK-0245</strain>
        <tissue evidence="5">Whole organism</tissue>
    </source>
</reference>
<dbReference type="STRING" id="147828.A0A4S2L285"/>
<evidence type="ECO:0000313" key="6">
    <source>
        <dbReference type="Proteomes" id="UP000308267"/>
    </source>
</evidence>
<dbReference type="GO" id="GO:0008757">
    <property type="term" value="F:S-adenosylmethionine-dependent methyltransferase activity"/>
    <property type="evidence" value="ECO:0007669"/>
    <property type="project" value="InterPro"/>
</dbReference>
<dbReference type="InterPro" id="IPR013216">
    <property type="entry name" value="Methyltransf_11"/>
</dbReference>
<organism evidence="5 6">
    <name type="scientific">Opisthorchis felineus</name>
    <dbReference type="NCBI Taxonomy" id="147828"/>
    <lineage>
        <taxon>Eukaryota</taxon>
        <taxon>Metazoa</taxon>
        <taxon>Spiralia</taxon>
        <taxon>Lophotrochozoa</taxon>
        <taxon>Platyhelminthes</taxon>
        <taxon>Trematoda</taxon>
        <taxon>Digenea</taxon>
        <taxon>Opisthorchiida</taxon>
        <taxon>Opisthorchiata</taxon>
        <taxon>Opisthorchiidae</taxon>
        <taxon>Opisthorchis</taxon>
    </lineage>
</organism>
<protein>
    <recommendedName>
        <fullName evidence="4">Methyltransferase type 11 domain-containing protein</fullName>
    </recommendedName>
</protein>
<keyword evidence="6" id="KW-1185">Reference proteome</keyword>
<dbReference type="InterPro" id="IPR029063">
    <property type="entry name" value="SAM-dependent_MTases_sf"/>
</dbReference>
<dbReference type="SUPFAM" id="SSF53335">
    <property type="entry name" value="S-adenosyl-L-methionine-dependent methyltransferases"/>
    <property type="match status" value="1"/>
</dbReference>
<dbReference type="CDD" id="cd02440">
    <property type="entry name" value="AdoMet_MTases"/>
    <property type="match status" value="1"/>
</dbReference>
<accession>A0A4S2L285</accession>
<evidence type="ECO:0000256" key="1">
    <source>
        <dbReference type="ARBA" id="ARBA00022603"/>
    </source>
</evidence>
<dbReference type="AlphaFoldDB" id="A0A4S2L285"/>
<evidence type="ECO:0000256" key="3">
    <source>
        <dbReference type="SAM" id="MobiDB-lite"/>
    </source>
</evidence>
<feature type="region of interest" description="Disordered" evidence="3">
    <location>
        <begin position="261"/>
        <end position="294"/>
    </location>
</feature>
<evidence type="ECO:0000313" key="5">
    <source>
        <dbReference type="EMBL" id="TGZ56835.1"/>
    </source>
</evidence>
<sequence length="414" mass="45993">MRLATKSWWYGCEALVLNIDVMIMMTHVTFFVESTYLYLVIACLSIQHTSPSRCSLQCTLRIPMTHFGSGQCSDSIHPELPTLATVQFDPVALEAKCVHEVYDEIANDFSSTRHSPWPGVLEFLRTQPIGALGADVGCGNGKYLVAVRGNSANRSVCVQEPAASSNQSNSVASPRLPTIPPLAPMLAMERSSCLAKIVRERGFDVTVGDILRLPYCTGRLDYFLCIAVLHHLSTKPRRLQAVEELARLLRPGGRGLIQVWAKEQHDPTSSEPARYLRKTRNSKSTAASDGGEDNPILVEPIKNVRLPVHVSGTEFSAADMIVPWKSKQRKSTGITSSNKSDDCPSTIPGRFYHLFVRGELETLIEQVPSLRLERAFYEQGNWVAIVTKLIGVNTIQNDYLSFYFTLRFGFPMGE</sequence>
<keyword evidence="1" id="KW-0489">Methyltransferase</keyword>
<dbReference type="GO" id="GO:0005737">
    <property type="term" value="C:cytoplasm"/>
    <property type="evidence" value="ECO:0007669"/>
    <property type="project" value="TreeGrafter"/>
</dbReference>
<evidence type="ECO:0000259" key="4">
    <source>
        <dbReference type="Pfam" id="PF08241"/>
    </source>
</evidence>
<dbReference type="GO" id="GO:0005634">
    <property type="term" value="C:nucleus"/>
    <property type="evidence" value="ECO:0007669"/>
    <property type="project" value="TreeGrafter"/>
</dbReference>
<gene>
    <name evidence="5" type="ORF">CRM22_010084</name>
</gene>
<dbReference type="PANTHER" id="PTHR13069:SF21">
    <property type="entry name" value="ALKYLATED DNA REPAIR PROTEIN ALKB HOMOLOG 8"/>
    <property type="match status" value="1"/>
</dbReference>
<dbReference type="GO" id="GO:0002098">
    <property type="term" value="P:tRNA wobble uridine modification"/>
    <property type="evidence" value="ECO:0007669"/>
    <property type="project" value="TreeGrafter"/>
</dbReference>
<comment type="caution">
    <text evidence="5">The sequence shown here is derived from an EMBL/GenBank/DDBJ whole genome shotgun (WGS) entry which is preliminary data.</text>
</comment>
<feature type="domain" description="Methyltransferase type 11" evidence="4">
    <location>
        <begin position="178"/>
        <end position="255"/>
    </location>
</feature>
<proteinExistence type="predicted"/>
<dbReference type="GO" id="GO:0030488">
    <property type="term" value="P:tRNA methylation"/>
    <property type="evidence" value="ECO:0007669"/>
    <property type="project" value="TreeGrafter"/>
</dbReference>
<dbReference type="OrthoDB" id="271595at2759"/>
<dbReference type="EMBL" id="SJOL01009574">
    <property type="protein sequence ID" value="TGZ56835.1"/>
    <property type="molecule type" value="Genomic_DNA"/>
</dbReference>
<dbReference type="GO" id="GO:0000049">
    <property type="term" value="F:tRNA binding"/>
    <property type="evidence" value="ECO:0007669"/>
    <property type="project" value="TreeGrafter"/>
</dbReference>
<dbReference type="GO" id="GO:0106335">
    <property type="term" value="F:tRNA (5-carboxymethyluridine(34)-5-O)-methyltransferase activity"/>
    <property type="evidence" value="ECO:0007669"/>
    <property type="project" value="TreeGrafter"/>
</dbReference>
<dbReference type="Proteomes" id="UP000308267">
    <property type="component" value="Unassembled WGS sequence"/>
</dbReference>
<evidence type="ECO:0000256" key="2">
    <source>
        <dbReference type="ARBA" id="ARBA00022679"/>
    </source>
</evidence>
<name>A0A4S2L285_OPIFE</name>
<dbReference type="InterPro" id="IPR051422">
    <property type="entry name" value="AlkB_tRNA_MeTrf/Diox"/>
</dbReference>
<dbReference type="Gene3D" id="3.40.50.150">
    <property type="entry name" value="Vaccinia Virus protein VP39"/>
    <property type="match status" value="1"/>
</dbReference>
<keyword evidence="2" id="KW-0808">Transferase</keyword>
<dbReference type="PANTHER" id="PTHR13069">
    <property type="entry name" value="ALKYLATED DNA REPAIR PROTEIN ALKB HOMOLOG 8"/>
    <property type="match status" value="1"/>
</dbReference>